<dbReference type="EMBL" id="BAAANL010000002">
    <property type="protein sequence ID" value="GAA1857504.1"/>
    <property type="molecule type" value="Genomic_DNA"/>
</dbReference>
<sequence>MTPSRTRTSPKFLSAQWRRLVMLNYEIDPGVLSPLVPAGVELDTHDGRTLVSMVGFEFLDTRLHAGPVGVPVPYHRNFDEINLRFYVRRETAGAEAARRGVVFVKEIVPRPALAAVARLAYGERYVSRPMRHRIELADDGETPAGLVGYAWREGRTWQRLHAEVTGAPALPEPGSHEEFVTEHYWGYAAQRDGSCVEYQVEHPRWRVWQARHAELDCDVATVYGPRFREALRTAPYSAFVADGSGVAVRRGRRLPPA</sequence>
<name>A0ABP4ZLH9_9MICO</name>
<evidence type="ECO:0000313" key="1">
    <source>
        <dbReference type="EMBL" id="GAA1857504.1"/>
    </source>
</evidence>
<dbReference type="Proteomes" id="UP001501094">
    <property type="component" value="Unassembled WGS sequence"/>
</dbReference>
<evidence type="ECO:0000313" key="2">
    <source>
        <dbReference type="Proteomes" id="UP001501094"/>
    </source>
</evidence>
<dbReference type="InterPro" id="IPR018644">
    <property type="entry name" value="DUF2071"/>
</dbReference>
<protein>
    <submittedName>
        <fullName evidence="1">DUF2071 domain-containing protein</fullName>
    </submittedName>
</protein>
<accession>A0ABP4ZLH9</accession>
<dbReference type="PANTHER" id="PTHR39186">
    <property type="entry name" value="DUF2071 FAMILY PROTEIN"/>
    <property type="match status" value="1"/>
</dbReference>
<dbReference type="RefSeq" id="WP_344100897.1">
    <property type="nucleotide sequence ID" value="NZ_BAAANL010000002.1"/>
</dbReference>
<dbReference type="Pfam" id="PF09844">
    <property type="entry name" value="DUF2071"/>
    <property type="match status" value="1"/>
</dbReference>
<keyword evidence="2" id="KW-1185">Reference proteome</keyword>
<reference evidence="2" key="1">
    <citation type="journal article" date="2019" name="Int. J. Syst. Evol. Microbiol.">
        <title>The Global Catalogue of Microorganisms (GCM) 10K type strain sequencing project: providing services to taxonomists for standard genome sequencing and annotation.</title>
        <authorList>
            <consortium name="The Broad Institute Genomics Platform"/>
            <consortium name="The Broad Institute Genome Sequencing Center for Infectious Disease"/>
            <person name="Wu L."/>
            <person name="Ma J."/>
        </authorList>
    </citation>
    <scope>NUCLEOTIDE SEQUENCE [LARGE SCALE GENOMIC DNA]</scope>
    <source>
        <strain evidence="2">JCM 14326</strain>
    </source>
</reference>
<gene>
    <name evidence="1" type="ORF">GCM10009751_13630</name>
</gene>
<proteinExistence type="predicted"/>
<comment type="caution">
    <text evidence="1">The sequence shown here is derived from an EMBL/GenBank/DDBJ whole genome shotgun (WGS) entry which is preliminary data.</text>
</comment>
<dbReference type="PANTHER" id="PTHR39186:SF1">
    <property type="entry name" value="DUF2071 DOMAIN-CONTAINING PROTEIN"/>
    <property type="match status" value="1"/>
</dbReference>
<organism evidence="1 2">
    <name type="scientific">Myceligenerans crystallogenes</name>
    <dbReference type="NCBI Taxonomy" id="316335"/>
    <lineage>
        <taxon>Bacteria</taxon>
        <taxon>Bacillati</taxon>
        <taxon>Actinomycetota</taxon>
        <taxon>Actinomycetes</taxon>
        <taxon>Micrococcales</taxon>
        <taxon>Promicromonosporaceae</taxon>
        <taxon>Myceligenerans</taxon>
    </lineage>
</organism>